<feature type="transmembrane region" description="Helical" evidence="1">
    <location>
        <begin position="49"/>
        <end position="73"/>
    </location>
</feature>
<accession>A0A4R3NN37</accession>
<evidence type="ECO:0008006" key="4">
    <source>
        <dbReference type="Google" id="ProtNLM"/>
    </source>
</evidence>
<gene>
    <name evidence="2" type="ORF">EC835_103186</name>
</gene>
<keyword evidence="1" id="KW-1133">Transmembrane helix</keyword>
<feature type="transmembrane region" description="Helical" evidence="1">
    <location>
        <begin position="7"/>
        <end position="29"/>
    </location>
</feature>
<protein>
    <recommendedName>
        <fullName evidence="4">DUF3995 domain-containing protein</fullName>
    </recommendedName>
</protein>
<dbReference type="EMBL" id="SMAS01000003">
    <property type="protein sequence ID" value="TCT35732.1"/>
    <property type="molecule type" value="Genomic_DNA"/>
</dbReference>
<dbReference type="OrthoDB" id="5457135at2"/>
<name>A0A4R3NN37_9GAMM</name>
<feature type="transmembrane region" description="Helical" evidence="1">
    <location>
        <begin position="85"/>
        <end position="103"/>
    </location>
</feature>
<evidence type="ECO:0000256" key="1">
    <source>
        <dbReference type="SAM" id="Phobius"/>
    </source>
</evidence>
<keyword evidence="1" id="KW-0812">Transmembrane</keyword>
<keyword evidence="1" id="KW-0472">Membrane</keyword>
<comment type="caution">
    <text evidence="2">The sequence shown here is derived from an EMBL/GenBank/DDBJ whole genome shotgun (WGS) entry which is preliminary data.</text>
</comment>
<organism evidence="2 3">
    <name type="scientific">Providencia alcalifaciens</name>
    <dbReference type="NCBI Taxonomy" id="126385"/>
    <lineage>
        <taxon>Bacteria</taxon>
        <taxon>Pseudomonadati</taxon>
        <taxon>Pseudomonadota</taxon>
        <taxon>Gammaproteobacteria</taxon>
        <taxon>Enterobacterales</taxon>
        <taxon>Morganellaceae</taxon>
        <taxon>Providencia</taxon>
    </lineage>
</organism>
<feature type="transmembrane region" description="Helical" evidence="1">
    <location>
        <begin position="115"/>
        <end position="135"/>
    </location>
</feature>
<dbReference type="AlphaFoldDB" id="A0A4R3NN37"/>
<dbReference type="RefSeq" id="WP_132495962.1">
    <property type="nucleotide sequence ID" value="NZ_SMAS01000003.1"/>
</dbReference>
<sequence>MGITALYLAAVLTWIVALLHFACLVWGAAGFKWLGAGERIVKQAQEGHWYPPFTAILVGTVLTIWGLYAFSAAQGSFSLPFTQSILIAIAAVFLIRAAIFPLIKSRFKGNSDLFWYVSSGCCLILGALFLVGALLR</sequence>
<dbReference type="Proteomes" id="UP000295055">
    <property type="component" value="Unassembled WGS sequence"/>
</dbReference>
<evidence type="ECO:0000313" key="3">
    <source>
        <dbReference type="Proteomes" id="UP000295055"/>
    </source>
</evidence>
<evidence type="ECO:0000313" key="2">
    <source>
        <dbReference type="EMBL" id="TCT35732.1"/>
    </source>
</evidence>
<proteinExistence type="predicted"/>
<reference evidence="2 3" key="1">
    <citation type="submission" date="2019-03" db="EMBL/GenBank/DDBJ databases">
        <title>Genomic analyses of the natural microbiome of Caenorhabditis elegans.</title>
        <authorList>
            <person name="Samuel B."/>
        </authorList>
    </citation>
    <scope>NUCLEOTIDE SEQUENCE [LARGE SCALE GENOMIC DNA]</scope>
    <source>
        <strain evidence="2 3">JUb102</strain>
    </source>
</reference>